<dbReference type="RefSeq" id="WP_171416801.1">
    <property type="nucleotide sequence ID" value="NZ_JABFOR010000012.1"/>
</dbReference>
<dbReference type="InterPro" id="IPR011761">
    <property type="entry name" value="ATP-grasp"/>
</dbReference>
<evidence type="ECO:0000259" key="2">
    <source>
        <dbReference type="PROSITE" id="PS50975"/>
    </source>
</evidence>
<evidence type="ECO:0000256" key="1">
    <source>
        <dbReference type="PROSITE-ProRule" id="PRU00409"/>
    </source>
</evidence>
<gene>
    <name evidence="3" type="ORF">HMI46_12155</name>
</gene>
<sequence length="428" mass="49204">MKNVNILVFPCGSEIGLEIHRALSFSKFITLFGGSSVQSNHGKYVYERYIENLSHVDEPDFIEKLNSVIKKYDIDYVFPAHDSVVLKLAENQNDLHCKVIGSSFETCELTRSKKKTYEFFEDKIETPTVYSHSSEVNNFPVFLKPDIGQGAKGTVLANSTEEIEFYLKKDPTLLILENLPGEEYTIDCFTDKSGKLKFVGVRERTRISNGISVNSKMIKEDNEFRKIAEAINSSITFRGVWFFQLKRSKDNKLSLLEISARVAGAMGYFRNMGVNLPLLSIFDLMGYDVEINLNNYSMEMDRSLVSRFSLDIEYDNVYIDFDDTLVCNGKVNVILVSFIYECINNNKKIFLLTRHQYNIQDSLSKYKLSTLFDDIYHLKNREPKSNYINSQNSIFIDDSYAERIEVSSKLNIPTFDLDSVESLISIKR</sequence>
<protein>
    <submittedName>
        <fullName evidence="3">ATP-grasp domain-containing protein</fullName>
    </submittedName>
</protein>
<dbReference type="Pfam" id="PF15632">
    <property type="entry name" value="ATPgrasp_Ter"/>
    <property type="match status" value="1"/>
</dbReference>
<keyword evidence="1" id="KW-0547">Nucleotide-binding</keyword>
<keyword evidence="1" id="KW-0067">ATP-binding</keyword>
<dbReference type="SUPFAM" id="SSF56059">
    <property type="entry name" value="Glutathione synthetase ATP-binding domain-like"/>
    <property type="match status" value="1"/>
</dbReference>
<dbReference type="Gene3D" id="3.30.470.20">
    <property type="entry name" value="ATP-grasp fold, B domain"/>
    <property type="match status" value="1"/>
</dbReference>
<dbReference type="GO" id="GO:0005524">
    <property type="term" value="F:ATP binding"/>
    <property type="evidence" value="ECO:0007669"/>
    <property type="project" value="UniProtKB-UniRule"/>
</dbReference>
<comment type="caution">
    <text evidence="3">The sequence shown here is derived from an EMBL/GenBank/DDBJ whole genome shotgun (WGS) entry which is preliminary data.</text>
</comment>
<dbReference type="EMBL" id="JABFOR010000012">
    <property type="protein sequence ID" value="NOJ71312.1"/>
    <property type="molecule type" value="Genomic_DNA"/>
</dbReference>
<dbReference type="GO" id="GO:0046872">
    <property type="term" value="F:metal ion binding"/>
    <property type="evidence" value="ECO:0007669"/>
    <property type="project" value="InterPro"/>
</dbReference>
<reference evidence="3 4" key="1">
    <citation type="submission" date="2020-05" db="EMBL/GenBank/DDBJ databases">
        <title>Whole genome sequencing and identification of novel metabolites from Paenibacillus alvei strain JR949.</title>
        <authorList>
            <person name="Rajendhran J."/>
            <person name="Sree Pranav P."/>
            <person name="Mahalakshmi B."/>
            <person name="Karthikeyan R."/>
        </authorList>
    </citation>
    <scope>NUCLEOTIDE SEQUENCE [LARGE SCALE GENOMIC DNA]</scope>
    <source>
        <strain evidence="3 4">JR949</strain>
    </source>
</reference>
<accession>A0AAP7A1W2</accession>
<dbReference type="AlphaFoldDB" id="A0AAP7A1W2"/>
<evidence type="ECO:0000313" key="3">
    <source>
        <dbReference type="EMBL" id="NOJ71312.1"/>
    </source>
</evidence>
<name>A0AAP7A1W2_PAEAL</name>
<proteinExistence type="predicted"/>
<dbReference type="PROSITE" id="PS50975">
    <property type="entry name" value="ATP_GRASP"/>
    <property type="match status" value="1"/>
</dbReference>
<feature type="domain" description="ATP-grasp" evidence="2">
    <location>
        <begin position="114"/>
        <end position="285"/>
    </location>
</feature>
<dbReference type="Gene3D" id="3.40.50.20">
    <property type="match status" value="1"/>
</dbReference>
<evidence type="ECO:0000313" key="4">
    <source>
        <dbReference type="Proteomes" id="UP000552038"/>
    </source>
</evidence>
<organism evidence="3 4">
    <name type="scientific">Paenibacillus alvei</name>
    <name type="common">Bacillus alvei</name>
    <dbReference type="NCBI Taxonomy" id="44250"/>
    <lineage>
        <taxon>Bacteria</taxon>
        <taxon>Bacillati</taxon>
        <taxon>Bacillota</taxon>
        <taxon>Bacilli</taxon>
        <taxon>Bacillales</taxon>
        <taxon>Paenibacillaceae</taxon>
        <taxon>Paenibacillus</taxon>
    </lineage>
</organism>
<dbReference type="Proteomes" id="UP000552038">
    <property type="component" value="Unassembled WGS sequence"/>
</dbReference>